<dbReference type="InterPro" id="IPR011335">
    <property type="entry name" value="Restrct_endonuc-II-like"/>
</dbReference>
<sequence>MSIRPLLPEQKRAADPELSAWVSASAGTGKTQVLTARVLRLLLAGARPDGLLALTFTKAAAAEMQTRIFETLSRWVRADDQTLAAELAAIGAPSDEATCRRARALFAEALETRGGLKVQTLHSFASALLAAFPLEAGIAPGYETLDDRSALRIHAETLAERIGSGDAALLADLADLSVQGGEARVQEVIAKLLAGRAVFENVYNTAVDWRGLVRRGLGLPGSGSRDEVLAAALADEAFDWETVREYAAAMAAWGTKTGLEAADALARVLGAAAEVRPNFLEDLVGAGFRKDGERRAAPKGLGDLHERFCTAVGAVRDLAAGLDLAETAALHLRVGHALAAAYETRKEAAGALDYADLIVKAARLLSTLAAPFVLYKLDQRIDHILVDEGQDTNAAQWAIVEAIADEFFAGTGTRDEAETFARTQFAVGDYKQAIFGFQGTDPRAFEAARAAAEHRALGADKPFETIDLALSFRSAPAVLDVVDTVVETVGPAAFGIEGDIPRHTAHRAGAAGEVVLWAPVTGALEEDEAEDAVPEDAERTLAASIARQVSGWLERGEILASKGRPIAAGDIMLLVRSRGSLVPALVSALMAARVPVAGADRLRLTQPLAVQDLLALVRFALQPGDDLSLAALLVSPFLGWSQDDLYGLAFKRRGTLWRTLRDRTGEGDDKARAAENWLGRVLARADYMAPYEFLEYVLSGEPQGRLRLIARLGEEARDPIEELLNQALAYEGANTPSLQGFLSWIEADDVEVKRDAEAAHDAVRIMTVHGSKGLQAPIVILADAASAVPKGARAPLPLDLPGLGPAPLFFGSSKMLVGPAREAYEAATRAEGEEHMRLLYVALTRAEDRLYVGGALGKRPSKAKSWHGHVADALAALGAETVDDAVWGGVLRHASGMPVPVAVPAKAEPRAATAIPAWALAMPPEEERPPRPLAPSAPQDDDPAEPPPGPALRAAARRGQVLHQLFERIGGVAPENRAAAMRAWLRRNAPDLDADAITIEVAGALADPALGPWFAADAYAEAPLSAVVEDVVITGTIDRLIVGEDVVRALDFKTGRNPPSDLAGVPSPHLRQMRAYRDALARIFPGRRIEIALFYTAALRLIRVD</sequence>
<evidence type="ECO:0000256" key="14">
    <source>
        <dbReference type="ARBA" id="ARBA00048988"/>
    </source>
</evidence>
<dbReference type="EC" id="5.6.2.4" evidence="12"/>
<dbReference type="SUPFAM" id="SSF52540">
    <property type="entry name" value="P-loop containing nucleoside triphosphate hydrolases"/>
    <property type="match status" value="1"/>
</dbReference>
<evidence type="ECO:0000256" key="5">
    <source>
        <dbReference type="ARBA" id="ARBA00022806"/>
    </source>
</evidence>
<dbReference type="Pfam" id="PF12705">
    <property type="entry name" value="PDDEXK_1"/>
    <property type="match status" value="1"/>
</dbReference>
<organism evidence="19 20">
    <name type="scientific">Sphingosinicella xenopeptidilytica</name>
    <dbReference type="NCBI Taxonomy" id="364098"/>
    <lineage>
        <taxon>Bacteria</taxon>
        <taxon>Pseudomonadati</taxon>
        <taxon>Pseudomonadota</taxon>
        <taxon>Alphaproteobacteria</taxon>
        <taxon>Sphingomonadales</taxon>
        <taxon>Sphingosinicellaceae</taxon>
        <taxon>Sphingosinicella</taxon>
    </lineage>
</organism>
<evidence type="ECO:0000256" key="9">
    <source>
        <dbReference type="ARBA" id="ARBA00023204"/>
    </source>
</evidence>
<dbReference type="InterPro" id="IPR027417">
    <property type="entry name" value="P-loop_NTPase"/>
</dbReference>
<dbReference type="GO" id="GO:0004386">
    <property type="term" value="F:helicase activity"/>
    <property type="evidence" value="ECO:0007669"/>
    <property type="project" value="UniProtKB-KW"/>
</dbReference>
<dbReference type="Gene3D" id="3.90.320.10">
    <property type="match status" value="1"/>
</dbReference>
<dbReference type="Gene3D" id="1.10.486.10">
    <property type="entry name" value="PCRA, domain 4"/>
    <property type="match status" value="1"/>
</dbReference>
<dbReference type="NCBIfam" id="TIGR02784">
    <property type="entry name" value="addA_alphas"/>
    <property type="match status" value="1"/>
</dbReference>
<accession>A0ABW3C4Q1</accession>
<dbReference type="Pfam" id="PF13361">
    <property type="entry name" value="UvrD_C"/>
    <property type="match status" value="1"/>
</dbReference>
<comment type="catalytic activity">
    <reaction evidence="14">
        <text>ATP + H2O = ADP + phosphate + H(+)</text>
        <dbReference type="Rhea" id="RHEA:13065"/>
        <dbReference type="ChEBI" id="CHEBI:15377"/>
        <dbReference type="ChEBI" id="CHEBI:15378"/>
        <dbReference type="ChEBI" id="CHEBI:30616"/>
        <dbReference type="ChEBI" id="CHEBI:43474"/>
        <dbReference type="ChEBI" id="CHEBI:456216"/>
        <dbReference type="EC" id="5.6.2.4"/>
    </reaction>
</comment>
<feature type="region of interest" description="Disordered" evidence="16">
    <location>
        <begin position="924"/>
        <end position="952"/>
    </location>
</feature>
<evidence type="ECO:0000256" key="8">
    <source>
        <dbReference type="ARBA" id="ARBA00023125"/>
    </source>
</evidence>
<dbReference type="InterPro" id="IPR000212">
    <property type="entry name" value="DNA_helicase_UvrD/REP"/>
</dbReference>
<evidence type="ECO:0000259" key="17">
    <source>
        <dbReference type="PROSITE" id="PS51198"/>
    </source>
</evidence>
<dbReference type="InterPro" id="IPR038726">
    <property type="entry name" value="PDDEXK_AddAB-type"/>
</dbReference>
<dbReference type="EMBL" id="JBHTIK010000010">
    <property type="protein sequence ID" value="MFD0849471.1"/>
    <property type="molecule type" value="Genomic_DNA"/>
</dbReference>
<keyword evidence="3" id="KW-0227">DNA damage</keyword>
<evidence type="ECO:0000256" key="4">
    <source>
        <dbReference type="ARBA" id="ARBA00022801"/>
    </source>
</evidence>
<feature type="binding site" evidence="15">
    <location>
        <begin position="24"/>
        <end position="31"/>
    </location>
    <ligand>
        <name>ATP</name>
        <dbReference type="ChEBI" id="CHEBI:30616"/>
    </ligand>
</feature>
<evidence type="ECO:0000256" key="15">
    <source>
        <dbReference type="PROSITE-ProRule" id="PRU00560"/>
    </source>
</evidence>
<evidence type="ECO:0000313" key="20">
    <source>
        <dbReference type="Proteomes" id="UP001597124"/>
    </source>
</evidence>
<evidence type="ECO:0000313" key="19">
    <source>
        <dbReference type="EMBL" id="MFD0849471.1"/>
    </source>
</evidence>
<evidence type="ECO:0000256" key="1">
    <source>
        <dbReference type="ARBA" id="ARBA00022722"/>
    </source>
</evidence>
<keyword evidence="5 15" id="KW-0347">Helicase</keyword>
<evidence type="ECO:0000256" key="13">
    <source>
        <dbReference type="ARBA" id="ARBA00034923"/>
    </source>
</evidence>
<evidence type="ECO:0000259" key="18">
    <source>
        <dbReference type="PROSITE" id="PS51217"/>
    </source>
</evidence>
<evidence type="ECO:0000256" key="6">
    <source>
        <dbReference type="ARBA" id="ARBA00022839"/>
    </source>
</evidence>
<keyword evidence="20" id="KW-1185">Reference proteome</keyword>
<evidence type="ECO:0000256" key="11">
    <source>
        <dbReference type="ARBA" id="ARBA00034617"/>
    </source>
</evidence>
<gene>
    <name evidence="19" type="primary">addA</name>
    <name evidence="19" type="ORF">ACFQ00_14135</name>
</gene>
<evidence type="ECO:0000256" key="7">
    <source>
        <dbReference type="ARBA" id="ARBA00022840"/>
    </source>
</evidence>
<keyword evidence="9" id="KW-0234">DNA repair</keyword>
<keyword evidence="2 15" id="KW-0547">Nucleotide-binding</keyword>
<dbReference type="Gene3D" id="3.40.50.300">
    <property type="entry name" value="P-loop containing nucleotide triphosphate hydrolases"/>
    <property type="match status" value="4"/>
</dbReference>
<reference evidence="20" key="1">
    <citation type="journal article" date="2019" name="Int. J. Syst. Evol. Microbiol.">
        <title>The Global Catalogue of Microorganisms (GCM) 10K type strain sequencing project: providing services to taxonomists for standard genome sequencing and annotation.</title>
        <authorList>
            <consortium name="The Broad Institute Genomics Platform"/>
            <consortium name="The Broad Institute Genome Sequencing Center for Infectious Disease"/>
            <person name="Wu L."/>
            <person name="Ma J."/>
        </authorList>
    </citation>
    <scope>NUCLEOTIDE SEQUENCE [LARGE SCALE GENOMIC DNA]</scope>
    <source>
        <strain evidence="20">CCUG 52537</strain>
    </source>
</reference>
<dbReference type="PANTHER" id="PTHR11070">
    <property type="entry name" value="UVRD / RECB / PCRA DNA HELICASE FAMILY MEMBER"/>
    <property type="match status" value="1"/>
</dbReference>
<keyword evidence="6" id="KW-0269">Exonuclease</keyword>
<proteinExistence type="predicted"/>
<dbReference type="InterPro" id="IPR014017">
    <property type="entry name" value="DNA_helicase_UvrD-like_C"/>
</dbReference>
<comment type="catalytic activity">
    <reaction evidence="11">
        <text>Couples ATP hydrolysis with the unwinding of duplex DNA by translocating in the 3'-5' direction.</text>
        <dbReference type="EC" id="5.6.2.4"/>
    </reaction>
</comment>
<evidence type="ECO:0000256" key="2">
    <source>
        <dbReference type="ARBA" id="ARBA00022741"/>
    </source>
</evidence>
<dbReference type="Proteomes" id="UP001597124">
    <property type="component" value="Unassembled WGS sequence"/>
</dbReference>
<evidence type="ECO:0000256" key="10">
    <source>
        <dbReference type="ARBA" id="ARBA00023235"/>
    </source>
</evidence>
<dbReference type="RefSeq" id="WP_381492110.1">
    <property type="nucleotide sequence ID" value="NZ_JBHTIK010000010.1"/>
</dbReference>
<dbReference type="PROSITE" id="PS51217">
    <property type="entry name" value="UVRD_HELICASE_CTER"/>
    <property type="match status" value="1"/>
</dbReference>
<dbReference type="InterPro" id="IPR014151">
    <property type="entry name" value="DNA_helicase_AddA"/>
</dbReference>
<dbReference type="InterPro" id="IPR011604">
    <property type="entry name" value="PDDEXK-like_dom_sf"/>
</dbReference>
<evidence type="ECO:0000256" key="12">
    <source>
        <dbReference type="ARBA" id="ARBA00034808"/>
    </source>
</evidence>
<protein>
    <recommendedName>
        <fullName evidence="12">DNA 3'-5' helicase</fullName>
        <ecNumber evidence="12">5.6.2.4</ecNumber>
    </recommendedName>
    <alternativeName>
        <fullName evidence="13">DNA 3'-5' helicase II</fullName>
    </alternativeName>
</protein>
<keyword evidence="10" id="KW-0413">Isomerase</keyword>
<feature type="domain" description="UvrD-like helicase ATP-binding" evidence="17">
    <location>
        <begin position="3"/>
        <end position="475"/>
    </location>
</feature>
<dbReference type="InterPro" id="IPR014016">
    <property type="entry name" value="UvrD-like_ATP-bd"/>
</dbReference>
<dbReference type="PROSITE" id="PS51198">
    <property type="entry name" value="UVRD_HELICASE_ATP_BIND"/>
    <property type="match status" value="1"/>
</dbReference>
<dbReference type="PANTHER" id="PTHR11070:SF2">
    <property type="entry name" value="ATP-DEPENDENT DNA HELICASE SRS2"/>
    <property type="match status" value="1"/>
</dbReference>
<keyword evidence="1" id="KW-0540">Nuclease</keyword>
<name>A0ABW3C4Q1_SPHXN</name>
<evidence type="ECO:0000256" key="3">
    <source>
        <dbReference type="ARBA" id="ARBA00022763"/>
    </source>
</evidence>
<keyword evidence="8" id="KW-0238">DNA-binding</keyword>
<feature type="domain" description="UvrD-like helicase C-terminal" evidence="18">
    <location>
        <begin position="491"/>
        <end position="773"/>
    </location>
</feature>
<comment type="caution">
    <text evidence="19">The sequence shown here is derived from an EMBL/GenBank/DDBJ whole genome shotgun (WGS) entry which is preliminary data.</text>
</comment>
<evidence type="ECO:0000256" key="16">
    <source>
        <dbReference type="SAM" id="MobiDB-lite"/>
    </source>
</evidence>
<dbReference type="SUPFAM" id="SSF52980">
    <property type="entry name" value="Restriction endonuclease-like"/>
    <property type="match status" value="1"/>
</dbReference>
<keyword evidence="7 15" id="KW-0067">ATP-binding</keyword>
<keyword evidence="4 15" id="KW-0378">Hydrolase</keyword>
<dbReference type="Pfam" id="PF00580">
    <property type="entry name" value="UvrD-helicase"/>
    <property type="match status" value="1"/>
</dbReference>